<evidence type="ECO:0000313" key="2">
    <source>
        <dbReference type="Proteomes" id="UP001140513"/>
    </source>
</evidence>
<dbReference type="Proteomes" id="UP001140513">
    <property type="component" value="Unassembled WGS sequence"/>
</dbReference>
<dbReference type="EMBL" id="JAPEUX010000001">
    <property type="protein sequence ID" value="KAJ4361120.1"/>
    <property type="molecule type" value="Genomic_DNA"/>
</dbReference>
<dbReference type="GeneID" id="80905219"/>
<organism evidence="1 2">
    <name type="scientific">Didymosphaeria variabile</name>
    <dbReference type="NCBI Taxonomy" id="1932322"/>
    <lineage>
        <taxon>Eukaryota</taxon>
        <taxon>Fungi</taxon>
        <taxon>Dikarya</taxon>
        <taxon>Ascomycota</taxon>
        <taxon>Pezizomycotina</taxon>
        <taxon>Dothideomycetes</taxon>
        <taxon>Pleosporomycetidae</taxon>
        <taxon>Pleosporales</taxon>
        <taxon>Massarineae</taxon>
        <taxon>Didymosphaeriaceae</taxon>
        <taxon>Didymosphaeria</taxon>
    </lineage>
</organism>
<gene>
    <name evidence="1" type="ORF">N0V89_001689</name>
</gene>
<accession>A0A9W8XYK7</accession>
<dbReference type="RefSeq" id="XP_056077322.1">
    <property type="nucleotide sequence ID" value="XM_056210500.1"/>
</dbReference>
<evidence type="ECO:0000313" key="1">
    <source>
        <dbReference type="EMBL" id="KAJ4361120.1"/>
    </source>
</evidence>
<protein>
    <recommendedName>
        <fullName evidence="3">ABM domain-containing protein</fullName>
    </recommendedName>
</protein>
<name>A0A9W8XYK7_9PLEO</name>
<comment type="caution">
    <text evidence="1">The sequence shown here is derived from an EMBL/GenBank/DDBJ whole genome shotgun (WGS) entry which is preliminary data.</text>
</comment>
<reference evidence="1" key="1">
    <citation type="submission" date="2022-10" db="EMBL/GenBank/DDBJ databases">
        <title>Tapping the CABI collections for fungal endophytes: first genome assemblies for Collariella, Neodidymelliopsis, Ascochyta clinopodiicola, Didymella pomorum, Didymosphaeria variabile, Neocosmospora piperis and Neocucurbitaria cava.</title>
        <authorList>
            <person name="Hill R."/>
        </authorList>
    </citation>
    <scope>NUCLEOTIDE SEQUENCE</scope>
    <source>
        <strain evidence="1">IMI 356815</strain>
    </source>
</reference>
<keyword evidence="2" id="KW-1185">Reference proteome</keyword>
<sequence>MNALWMGKKFEDRYTLVYLILWKDLASSHAFFTGTAYRDFHKLVQPALNGRKVQWQQHALLDQSACSSVEHLRSILSSPALEVALTKVVEGGVHGYYEQFAKVVDPILRDEPGADGHFISPLIENPQDQLLLINWKSVHVSTSIGLCCETLAYV</sequence>
<dbReference type="AlphaFoldDB" id="A0A9W8XYK7"/>
<proteinExistence type="predicted"/>
<dbReference type="OrthoDB" id="3830579at2759"/>
<evidence type="ECO:0008006" key="3">
    <source>
        <dbReference type="Google" id="ProtNLM"/>
    </source>
</evidence>